<proteinExistence type="predicted"/>
<sequence length="603" mass="67604">MKNKVEAQPRNANKKNHVVEPIRNVDVKQSQLNANSEPLCATCKKSMFDGVHDLCILDFVKNMNSRAKFAKKHKKQNIWKPTSHVFTEVGFKWKPTGRTFTIVGNSYPLTRITSANVVPPKKTTSHSVETQKPELKVYSRKPKSVKNVGSSKNVKIVESKNAKHSKPNHTWRSNTTDISSSSSLVMTSCPDCFLVSGLWMFKTHDREPLSAHELCNLFPPLDNPELTIRRRSRADPTLLNDFEMTAEGNSDPPVPDHQTMEELCQPSLNGDDGNKHLDKFLHVTQSIKVNGVTDDALHLYLFPHSLSHHATAWFDHLPRNSINTFEQMAKIFLRKYFPPFMVTPTFVNVPMNHYSKHGNVTSFQLIDVLTTTCGTFMKKHPEECYDLIENMIAHHNDWDTSSQRSESSSSVTSSFDTEIVTLKAEMAKINKNLMRVFQVNQQVKVVTPNYETCGGPHSYTDCPTTVGQTQNFIKMNTASSSGSRTLSSNTITNLKEDLKGITTRSGTAYQGPTIPTTSSLPQVVERKTEVTKDTVHPTNNKSTKDVQPPVVQAKTTTLNFEPIVAPIIEPVVAPVSALKPNLKPSIPYPSRLNDQKLRDKAND</sequence>
<comment type="caution">
    <text evidence="2">The sequence shown here is derived from an EMBL/GenBank/DDBJ whole genome shotgun (WGS) entry which is preliminary data.</text>
</comment>
<accession>A0A6L2KTA8</accession>
<reference evidence="2" key="1">
    <citation type="journal article" date="2019" name="Sci. Rep.">
        <title>Draft genome of Tanacetum cinerariifolium, the natural source of mosquito coil.</title>
        <authorList>
            <person name="Yamashiro T."/>
            <person name="Shiraishi A."/>
            <person name="Satake H."/>
            <person name="Nakayama K."/>
        </authorList>
    </citation>
    <scope>NUCLEOTIDE SEQUENCE</scope>
</reference>
<keyword evidence="2" id="KW-0548">Nucleotidyltransferase</keyword>
<feature type="region of interest" description="Disordered" evidence="1">
    <location>
        <begin position="579"/>
        <end position="603"/>
    </location>
</feature>
<feature type="compositionally biased region" description="Basic and acidic residues" evidence="1">
    <location>
        <begin position="593"/>
        <end position="603"/>
    </location>
</feature>
<keyword evidence="2" id="KW-0808">Transferase</keyword>
<keyword evidence="2" id="KW-0695">RNA-directed DNA polymerase</keyword>
<dbReference type="EMBL" id="BKCJ010002980">
    <property type="protein sequence ID" value="GEU52199.1"/>
    <property type="molecule type" value="Genomic_DNA"/>
</dbReference>
<protein>
    <submittedName>
        <fullName evidence="2">Reverse transcriptase domain-containing protein</fullName>
    </submittedName>
</protein>
<organism evidence="2">
    <name type="scientific">Tanacetum cinerariifolium</name>
    <name type="common">Dalmatian daisy</name>
    <name type="synonym">Chrysanthemum cinerariifolium</name>
    <dbReference type="NCBI Taxonomy" id="118510"/>
    <lineage>
        <taxon>Eukaryota</taxon>
        <taxon>Viridiplantae</taxon>
        <taxon>Streptophyta</taxon>
        <taxon>Embryophyta</taxon>
        <taxon>Tracheophyta</taxon>
        <taxon>Spermatophyta</taxon>
        <taxon>Magnoliopsida</taxon>
        <taxon>eudicotyledons</taxon>
        <taxon>Gunneridae</taxon>
        <taxon>Pentapetalae</taxon>
        <taxon>asterids</taxon>
        <taxon>campanulids</taxon>
        <taxon>Asterales</taxon>
        <taxon>Asteraceae</taxon>
        <taxon>Asteroideae</taxon>
        <taxon>Anthemideae</taxon>
        <taxon>Anthemidinae</taxon>
        <taxon>Tanacetum</taxon>
    </lineage>
</organism>
<gene>
    <name evidence="2" type="ORF">Tci_024177</name>
</gene>
<evidence type="ECO:0000256" key="1">
    <source>
        <dbReference type="SAM" id="MobiDB-lite"/>
    </source>
</evidence>
<evidence type="ECO:0000313" key="2">
    <source>
        <dbReference type="EMBL" id="GEU52199.1"/>
    </source>
</evidence>
<dbReference type="GO" id="GO:0003964">
    <property type="term" value="F:RNA-directed DNA polymerase activity"/>
    <property type="evidence" value="ECO:0007669"/>
    <property type="project" value="UniProtKB-KW"/>
</dbReference>
<name>A0A6L2KTA8_TANCI</name>
<dbReference type="AlphaFoldDB" id="A0A6L2KTA8"/>